<feature type="transmembrane region" description="Helical" evidence="7">
    <location>
        <begin position="276"/>
        <end position="293"/>
    </location>
</feature>
<dbReference type="FunFam" id="1.20.1540.10:FF:000050">
    <property type="entry name" value="Rhomboid-like protein"/>
    <property type="match status" value="1"/>
</dbReference>
<dbReference type="InterPro" id="IPR035952">
    <property type="entry name" value="Rhomboid-like_sf"/>
</dbReference>
<dbReference type="Gene3D" id="1.20.1540.10">
    <property type="entry name" value="Rhomboid-like"/>
    <property type="match status" value="1"/>
</dbReference>
<feature type="transmembrane region" description="Helical" evidence="7">
    <location>
        <begin position="327"/>
        <end position="346"/>
    </location>
</feature>
<accession>A0A182YFZ5</accession>
<feature type="region of interest" description="Disordered" evidence="6">
    <location>
        <begin position="98"/>
        <end position="135"/>
    </location>
</feature>
<dbReference type="PANTHER" id="PTHR45840:SF10">
    <property type="entry name" value="RHOMBOID PROTEASE"/>
    <property type="match status" value="1"/>
</dbReference>
<feature type="transmembrane region" description="Helical" evidence="7">
    <location>
        <begin position="239"/>
        <end position="264"/>
    </location>
</feature>
<dbReference type="InterPro" id="IPR051739">
    <property type="entry name" value="Rhomboid_IM_Serine_Proteases"/>
</dbReference>
<feature type="compositionally biased region" description="Basic and acidic residues" evidence="6">
    <location>
        <begin position="36"/>
        <end position="51"/>
    </location>
</feature>
<dbReference type="GO" id="GO:0004252">
    <property type="term" value="F:serine-type endopeptidase activity"/>
    <property type="evidence" value="ECO:0007669"/>
    <property type="project" value="InterPro"/>
</dbReference>
<evidence type="ECO:0000313" key="9">
    <source>
        <dbReference type="EnsemblMetazoa" id="ASTEI07381-PA"/>
    </source>
</evidence>
<evidence type="ECO:0000313" key="10">
    <source>
        <dbReference type="Proteomes" id="UP000076408"/>
    </source>
</evidence>
<keyword evidence="10" id="KW-1185">Reference proteome</keyword>
<comment type="similarity">
    <text evidence="2">Belongs to the peptidase S54 family.</text>
</comment>
<evidence type="ECO:0000256" key="1">
    <source>
        <dbReference type="ARBA" id="ARBA00004141"/>
    </source>
</evidence>
<proteinExistence type="inferred from homology"/>
<dbReference type="EnsemblMetazoa" id="ASTEI07381-RA">
    <property type="protein sequence ID" value="ASTEI07381-PA"/>
    <property type="gene ID" value="ASTEI07381"/>
</dbReference>
<dbReference type="SUPFAM" id="SSF144091">
    <property type="entry name" value="Rhomboid-like"/>
    <property type="match status" value="1"/>
</dbReference>
<evidence type="ECO:0000256" key="5">
    <source>
        <dbReference type="ARBA" id="ARBA00023136"/>
    </source>
</evidence>
<evidence type="ECO:0000256" key="2">
    <source>
        <dbReference type="ARBA" id="ARBA00009045"/>
    </source>
</evidence>
<feature type="region of interest" description="Disordered" evidence="6">
    <location>
        <begin position="35"/>
        <end position="63"/>
    </location>
</feature>
<keyword evidence="5 7" id="KW-0472">Membrane</keyword>
<dbReference type="Pfam" id="PF01694">
    <property type="entry name" value="Rhomboid"/>
    <property type="match status" value="1"/>
</dbReference>
<dbReference type="OMA" id="LQLCQCC"/>
<keyword evidence="3 7" id="KW-0812">Transmembrane</keyword>
<protein>
    <submittedName>
        <fullName evidence="9">Rhomboid-like protein</fullName>
    </submittedName>
</protein>
<dbReference type="VEuPathDB" id="VectorBase:ASTEI20_038965"/>
<comment type="subcellular location">
    <subcellularLocation>
        <location evidence="1">Membrane</location>
        <topology evidence="1">Multi-pass membrane protein</topology>
    </subcellularLocation>
</comment>
<dbReference type="InterPro" id="IPR022764">
    <property type="entry name" value="Peptidase_S54_rhomboid_dom"/>
</dbReference>
<feature type="domain" description="Peptidase S54 rhomboid" evidence="8">
    <location>
        <begin position="234"/>
        <end position="379"/>
    </location>
</feature>
<evidence type="ECO:0000256" key="3">
    <source>
        <dbReference type="ARBA" id="ARBA00022692"/>
    </source>
</evidence>
<evidence type="ECO:0000259" key="8">
    <source>
        <dbReference type="Pfam" id="PF01694"/>
    </source>
</evidence>
<dbReference type="STRING" id="30069.A0A182YFZ5"/>
<dbReference type="GO" id="GO:0016020">
    <property type="term" value="C:membrane"/>
    <property type="evidence" value="ECO:0007669"/>
    <property type="project" value="UniProtKB-SubCell"/>
</dbReference>
<feature type="transmembrane region" description="Helical" evidence="7">
    <location>
        <begin position="398"/>
        <end position="416"/>
    </location>
</feature>
<evidence type="ECO:0000256" key="7">
    <source>
        <dbReference type="SAM" id="Phobius"/>
    </source>
</evidence>
<dbReference type="PANTHER" id="PTHR45840">
    <property type="entry name" value="RHOMBOID-RELATED PROTEIN"/>
    <property type="match status" value="1"/>
</dbReference>
<dbReference type="VEuPathDB" id="VectorBase:ASTEI07381"/>
<dbReference type="VEuPathDB" id="VectorBase:ASTE000955"/>
<feature type="compositionally biased region" description="Low complexity" evidence="6">
    <location>
        <begin position="106"/>
        <end position="126"/>
    </location>
</feature>
<reference evidence="10" key="1">
    <citation type="journal article" date="2014" name="Genome Biol.">
        <title>Genome analysis of a major urban malaria vector mosquito, Anopheles stephensi.</title>
        <authorList>
            <person name="Jiang X."/>
            <person name="Peery A."/>
            <person name="Hall A.B."/>
            <person name="Sharma A."/>
            <person name="Chen X.G."/>
            <person name="Waterhouse R.M."/>
            <person name="Komissarov A."/>
            <person name="Riehle M.M."/>
            <person name="Shouche Y."/>
            <person name="Sharakhova M.V."/>
            <person name="Lawson D."/>
            <person name="Pakpour N."/>
            <person name="Arensburger P."/>
            <person name="Davidson V.L."/>
            <person name="Eiglmeier K."/>
            <person name="Emrich S."/>
            <person name="George P."/>
            <person name="Kennedy R.C."/>
            <person name="Mane S.P."/>
            <person name="Maslen G."/>
            <person name="Oringanje C."/>
            <person name="Qi Y."/>
            <person name="Settlage R."/>
            <person name="Tojo M."/>
            <person name="Tubio J.M."/>
            <person name="Unger M.F."/>
            <person name="Wang B."/>
            <person name="Vernick K.D."/>
            <person name="Ribeiro J.M."/>
            <person name="James A.A."/>
            <person name="Michel K."/>
            <person name="Riehle M.A."/>
            <person name="Luckhart S."/>
            <person name="Sharakhov I.V."/>
            <person name="Tu Z."/>
        </authorList>
    </citation>
    <scope>NUCLEOTIDE SEQUENCE [LARGE SCALE GENOMIC DNA]</scope>
    <source>
        <strain evidence="10">Indian</strain>
    </source>
</reference>
<sequence>MTDSRKPPAKVVPVHRGKLQTSNAINMADTCQRAWIESDRHRSQPESEREPFLTTGSGSEASETSSLECEQLCTGTRAREKKKACIFSIDLERGLGGGRCGRAAEPGTPSGSVGSTGTSSVGGSSSNDNSHSDAKLVDKLRKVNRRKRKQRPASRTAKLLQLCQCCPWTVPWSLLIVSALQIAIFTYNNDAINQQLIFSPVKQYEVSVSFYGSISISSTAVSDEIFKKPTLLPQQVWRFVTYTFLHAGNVHLVLNIIIQILVAFPLETEQGHGKVLLVYFAGTLAGALGASVFEPTLMVGASAGVYCLLMSHIPHIIMNFRTLSYRYYRLIAVLMLCISDVMYSIRHCLTKGNLQPRIGVAAHISGALCGLLIGFVVYRSKVAPDTTKEVAVFRALRYLASVLLLAWLGCTVLYNLDRSHVIQIL</sequence>
<dbReference type="Proteomes" id="UP000076408">
    <property type="component" value="Unassembled WGS sequence"/>
</dbReference>
<feature type="transmembrane region" description="Helical" evidence="7">
    <location>
        <begin position="299"/>
        <end position="320"/>
    </location>
</feature>
<organism evidence="9 10">
    <name type="scientific">Anopheles stephensi</name>
    <name type="common">Indo-Pakistan malaria mosquito</name>
    <dbReference type="NCBI Taxonomy" id="30069"/>
    <lineage>
        <taxon>Eukaryota</taxon>
        <taxon>Metazoa</taxon>
        <taxon>Ecdysozoa</taxon>
        <taxon>Arthropoda</taxon>
        <taxon>Hexapoda</taxon>
        <taxon>Insecta</taxon>
        <taxon>Pterygota</taxon>
        <taxon>Neoptera</taxon>
        <taxon>Endopterygota</taxon>
        <taxon>Diptera</taxon>
        <taxon>Nematocera</taxon>
        <taxon>Culicoidea</taxon>
        <taxon>Culicidae</taxon>
        <taxon>Anophelinae</taxon>
        <taxon>Anopheles</taxon>
    </lineage>
</organism>
<keyword evidence="4 7" id="KW-1133">Transmembrane helix</keyword>
<evidence type="ECO:0000256" key="4">
    <source>
        <dbReference type="ARBA" id="ARBA00022989"/>
    </source>
</evidence>
<feature type="transmembrane region" description="Helical" evidence="7">
    <location>
        <begin position="358"/>
        <end position="378"/>
    </location>
</feature>
<reference evidence="9" key="2">
    <citation type="submission" date="2020-05" db="UniProtKB">
        <authorList>
            <consortium name="EnsemblMetazoa"/>
        </authorList>
    </citation>
    <scope>IDENTIFICATION</scope>
    <source>
        <strain evidence="9">Indian</strain>
    </source>
</reference>
<dbReference type="AlphaFoldDB" id="A0A182YFZ5"/>
<evidence type="ECO:0000256" key="6">
    <source>
        <dbReference type="SAM" id="MobiDB-lite"/>
    </source>
</evidence>
<feature type="compositionally biased region" description="Low complexity" evidence="6">
    <location>
        <begin position="53"/>
        <end position="63"/>
    </location>
</feature>
<name>A0A182YFZ5_ANOST</name>